<evidence type="ECO:0000259" key="6">
    <source>
        <dbReference type="PROSITE" id="PS51123"/>
    </source>
</evidence>
<evidence type="ECO:0000313" key="8">
    <source>
        <dbReference type="Proteomes" id="UP000198263"/>
    </source>
</evidence>
<keyword evidence="3" id="KW-0998">Cell outer membrane</keyword>
<reference evidence="7 8" key="1">
    <citation type="submission" date="2016-01" db="EMBL/GenBank/DDBJ databases">
        <authorList>
            <person name="Peeters C."/>
        </authorList>
    </citation>
    <scope>NUCLEOTIDE SEQUENCE [LARGE SCALE GENOMIC DNA]</scope>
    <source>
        <strain evidence="7">LMG 29315</strain>
    </source>
</reference>
<dbReference type="PROSITE" id="PS51123">
    <property type="entry name" value="OMPA_2"/>
    <property type="match status" value="1"/>
</dbReference>
<sequence length="264" mass="27500">MPYEAGKASTALNNDVSSQTRCASLIKIEMFKKTVAAVFAISAVLSGCASNSGATFNIQPITTSSGQQAFRAECYGLFESGSACMKAVQSACGNQPYTVLQNVTGTRAPGDAREVVFMCGAPAQPAPAPAPAAQPAPPPAAAPVAPAPASTRKVTLDEKTNFAFDSAQLTPNARTILDRLIAEVRDVTFASVTVEGFTDAVGPAQYNVALSERRAQAVLGYPKSHGLQAQAFAMKGYGKARPVASNATSDGRAENRRVEILLKQ</sequence>
<dbReference type="InterPro" id="IPR050330">
    <property type="entry name" value="Bact_OuterMem_StrucFunc"/>
</dbReference>
<evidence type="ECO:0000256" key="3">
    <source>
        <dbReference type="ARBA" id="ARBA00023237"/>
    </source>
</evidence>
<comment type="subcellular location">
    <subcellularLocation>
        <location evidence="1">Cell outer membrane</location>
    </subcellularLocation>
</comment>
<dbReference type="Proteomes" id="UP000198263">
    <property type="component" value="Unassembled WGS sequence"/>
</dbReference>
<feature type="compositionally biased region" description="Pro residues" evidence="5">
    <location>
        <begin position="127"/>
        <end position="141"/>
    </location>
</feature>
<dbReference type="PANTHER" id="PTHR30329:SF21">
    <property type="entry name" value="LIPOPROTEIN YIAD-RELATED"/>
    <property type="match status" value="1"/>
</dbReference>
<dbReference type="CDD" id="cd07185">
    <property type="entry name" value="OmpA_C-like"/>
    <property type="match status" value="1"/>
</dbReference>
<evidence type="ECO:0000256" key="2">
    <source>
        <dbReference type="ARBA" id="ARBA00023136"/>
    </source>
</evidence>
<feature type="region of interest" description="Disordered" evidence="5">
    <location>
        <begin position="127"/>
        <end position="152"/>
    </location>
</feature>
<dbReference type="AlphaFoldDB" id="A0A658R2Z6"/>
<keyword evidence="2 4" id="KW-0472">Membrane</keyword>
<organism evidence="7 8">
    <name type="scientific">Caballeronia concitans</name>
    <dbReference type="NCBI Taxonomy" id="1777133"/>
    <lineage>
        <taxon>Bacteria</taxon>
        <taxon>Pseudomonadati</taxon>
        <taxon>Pseudomonadota</taxon>
        <taxon>Betaproteobacteria</taxon>
        <taxon>Burkholderiales</taxon>
        <taxon>Burkholderiaceae</taxon>
        <taxon>Caballeronia</taxon>
    </lineage>
</organism>
<evidence type="ECO:0000256" key="4">
    <source>
        <dbReference type="PROSITE-ProRule" id="PRU00473"/>
    </source>
</evidence>
<evidence type="ECO:0000313" key="7">
    <source>
        <dbReference type="EMBL" id="SAL44116.1"/>
    </source>
</evidence>
<proteinExistence type="predicted"/>
<evidence type="ECO:0000256" key="5">
    <source>
        <dbReference type="SAM" id="MobiDB-lite"/>
    </source>
</evidence>
<dbReference type="PRINTS" id="PR01021">
    <property type="entry name" value="OMPADOMAIN"/>
</dbReference>
<gene>
    <name evidence="7" type="ORF">AWB72_04653</name>
</gene>
<feature type="domain" description="OmpA-like" evidence="6">
    <location>
        <begin position="149"/>
        <end position="264"/>
    </location>
</feature>
<dbReference type="PANTHER" id="PTHR30329">
    <property type="entry name" value="STATOR ELEMENT OF FLAGELLAR MOTOR COMPLEX"/>
    <property type="match status" value="1"/>
</dbReference>
<dbReference type="GO" id="GO:0009279">
    <property type="term" value="C:cell outer membrane"/>
    <property type="evidence" value="ECO:0007669"/>
    <property type="project" value="UniProtKB-SubCell"/>
</dbReference>
<dbReference type="EMBL" id="FCNV02000012">
    <property type="protein sequence ID" value="SAL44116.1"/>
    <property type="molecule type" value="Genomic_DNA"/>
</dbReference>
<comment type="caution">
    <text evidence="7">The sequence shown here is derived from an EMBL/GenBank/DDBJ whole genome shotgun (WGS) entry which is preliminary data.</text>
</comment>
<evidence type="ECO:0000256" key="1">
    <source>
        <dbReference type="ARBA" id="ARBA00004442"/>
    </source>
</evidence>
<name>A0A658R2Z6_9BURK</name>
<protein>
    <submittedName>
        <fullName evidence="7">OmpA/MotB domain-containing protein</fullName>
    </submittedName>
</protein>
<dbReference type="Gene3D" id="3.30.1330.60">
    <property type="entry name" value="OmpA-like domain"/>
    <property type="match status" value="1"/>
</dbReference>
<accession>A0A658R2Z6</accession>
<dbReference type="SUPFAM" id="SSF103088">
    <property type="entry name" value="OmpA-like"/>
    <property type="match status" value="1"/>
</dbReference>
<dbReference type="Pfam" id="PF00691">
    <property type="entry name" value="OmpA"/>
    <property type="match status" value="1"/>
</dbReference>
<dbReference type="InterPro" id="IPR006664">
    <property type="entry name" value="OMP_bac"/>
</dbReference>
<dbReference type="InterPro" id="IPR006665">
    <property type="entry name" value="OmpA-like"/>
</dbReference>
<dbReference type="InterPro" id="IPR036737">
    <property type="entry name" value="OmpA-like_sf"/>
</dbReference>
<keyword evidence="8" id="KW-1185">Reference proteome</keyword>